<evidence type="ECO:0000256" key="8">
    <source>
        <dbReference type="RuleBase" id="RU000461"/>
    </source>
</evidence>
<protein>
    <submittedName>
        <fullName evidence="9">Cytochrome P450</fullName>
    </submittedName>
</protein>
<dbReference type="InterPro" id="IPR050196">
    <property type="entry name" value="Cytochrome_P450_Monoox"/>
</dbReference>
<evidence type="ECO:0000313" key="10">
    <source>
        <dbReference type="Proteomes" id="UP000807469"/>
    </source>
</evidence>
<evidence type="ECO:0000313" key="9">
    <source>
        <dbReference type="EMBL" id="KAF9485606.1"/>
    </source>
</evidence>
<dbReference type="GO" id="GO:0016705">
    <property type="term" value="F:oxidoreductase activity, acting on paired donors, with incorporation or reduction of molecular oxygen"/>
    <property type="evidence" value="ECO:0007669"/>
    <property type="project" value="InterPro"/>
</dbReference>
<dbReference type="PANTHER" id="PTHR24291:SF50">
    <property type="entry name" value="BIFUNCTIONAL ALBAFLAVENONE MONOOXYGENASE_TERPENE SYNTHASE"/>
    <property type="match status" value="1"/>
</dbReference>
<name>A0A9P5ZDT6_9AGAR</name>
<organism evidence="9 10">
    <name type="scientific">Pholiota conissans</name>
    <dbReference type="NCBI Taxonomy" id="109636"/>
    <lineage>
        <taxon>Eukaryota</taxon>
        <taxon>Fungi</taxon>
        <taxon>Dikarya</taxon>
        <taxon>Basidiomycota</taxon>
        <taxon>Agaricomycotina</taxon>
        <taxon>Agaricomycetes</taxon>
        <taxon>Agaricomycetidae</taxon>
        <taxon>Agaricales</taxon>
        <taxon>Agaricineae</taxon>
        <taxon>Strophariaceae</taxon>
        <taxon>Pholiota</taxon>
    </lineage>
</organism>
<evidence type="ECO:0000256" key="5">
    <source>
        <dbReference type="ARBA" id="ARBA00023004"/>
    </source>
</evidence>
<dbReference type="PANTHER" id="PTHR24291">
    <property type="entry name" value="CYTOCHROME P450 FAMILY 4"/>
    <property type="match status" value="1"/>
</dbReference>
<evidence type="ECO:0000256" key="3">
    <source>
        <dbReference type="ARBA" id="ARBA00022723"/>
    </source>
</evidence>
<dbReference type="GO" id="GO:0004497">
    <property type="term" value="F:monooxygenase activity"/>
    <property type="evidence" value="ECO:0007669"/>
    <property type="project" value="UniProtKB-KW"/>
</dbReference>
<dbReference type="InterPro" id="IPR017972">
    <property type="entry name" value="Cyt_P450_CS"/>
</dbReference>
<dbReference type="Proteomes" id="UP000807469">
    <property type="component" value="Unassembled WGS sequence"/>
</dbReference>
<comment type="similarity">
    <text evidence="1 8">Belongs to the cytochrome P450 family.</text>
</comment>
<evidence type="ECO:0000256" key="4">
    <source>
        <dbReference type="ARBA" id="ARBA00023002"/>
    </source>
</evidence>
<dbReference type="PRINTS" id="PR00463">
    <property type="entry name" value="EP450I"/>
</dbReference>
<dbReference type="PRINTS" id="PR00385">
    <property type="entry name" value="P450"/>
</dbReference>
<dbReference type="GO" id="GO:0020037">
    <property type="term" value="F:heme binding"/>
    <property type="evidence" value="ECO:0007669"/>
    <property type="project" value="InterPro"/>
</dbReference>
<keyword evidence="6 8" id="KW-0503">Monooxygenase</keyword>
<dbReference type="OrthoDB" id="1470350at2759"/>
<dbReference type="Gene3D" id="1.10.630.10">
    <property type="entry name" value="Cytochrome P450"/>
    <property type="match status" value="1"/>
</dbReference>
<proteinExistence type="inferred from homology"/>
<evidence type="ECO:0000256" key="7">
    <source>
        <dbReference type="PIRSR" id="PIRSR602401-1"/>
    </source>
</evidence>
<feature type="binding site" description="axial binding residue" evidence="7">
    <location>
        <position position="523"/>
    </location>
    <ligand>
        <name>heme</name>
        <dbReference type="ChEBI" id="CHEBI:30413"/>
    </ligand>
    <ligandPart>
        <name>Fe</name>
        <dbReference type="ChEBI" id="CHEBI:18248"/>
    </ligandPart>
</feature>
<dbReference type="InterPro" id="IPR001128">
    <property type="entry name" value="Cyt_P450"/>
</dbReference>
<evidence type="ECO:0000256" key="6">
    <source>
        <dbReference type="ARBA" id="ARBA00023033"/>
    </source>
</evidence>
<dbReference type="InterPro" id="IPR036396">
    <property type="entry name" value="Cyt_P450_sf"/>
</dbReference>
<dbReference type="Pfam" id="PF00067">
    <property type="entry name" value="p450"/>
    <property type="match status" value="1"/>
</dbReference>
<comment type="caution">
    <text evidence="9">The sequence shown here is derived from an EMBL/GenBank/DDBJ whole genome shotgun (WGS) entry which is preliminary data.</text>
</comment>
<sequence>MHRSYLKINSVTIRCQEKQIVECFPPFHFNQSSLLASMDSLSGAMQFLRFENLDLWKITTALLLTFVLSRVHKLVSGLKAVNYMHGLRIPLQPFSIFGALLPTASWNPGVQFVWLWRHHLYEQFPNHSDTYSMVPFIYGEPSIFTSNLDVLKQLVGSGHKTEFVKTTVSLGNWGENLVTAEGEVWRKHRRIIGPAFNNDLYENVWSESLTLHKQMVSAEGCDGKEVIDIPAVQSLTSKFALLLIGKCGFGFNFDWSAPPKASDGRMSFQESLRILLDATMIIGFVPKWMQRLPLPKFKEIRMADAEMRNFMQAQIQKKKAEYRSKGDRVAFRGEDGVDVFTLLVGANEEEDGKFKLDDEELIGNVFIMLFAGHGRHLMNFGTTANTLAATLALLAIHQDIQQEILDQILGVVGADREPTASDYPKLDKVLASFYEALRMFPTAYVMIREATKDTILKVPTGPHNEETSIVPIPKGMKIMVDMVGIQNNPRYYEEPEKFRPSRWYHDTKNQELITAFGVGPRICIGKKFATTEAVCFLTLLLREWKVEPLLQTDETMASWSERVFRANLGMTLGITDVPIRLVRRKSM</sequence>
<dbReference type="GO" id="GO:0005506">
    <property type="term" value="F:iron ion binding"/>
    <property type="evidence" value="ECO:0007669"/>
    <property type="project" value="InterPro"/>
</dbReference>
<dbReference type="SUPFAM" id="SSF48264">
    <property type="entry name" value="Cytochrome P450"/>
    <property type="match status" value="1"/>
</dbReference>
<gene>
    <name evidence="9" type="ORF">BDN70DRAFT_910015</name>
</gene>
<dbReference type="PROSITE" id="PS00086">
    <property type="entry name" value="CYTOCHROME_P450"/>
    <property type="match status" value="1"/>
</dbReference>
<keyword evidence="5 7" id="KW-0408">Iron</keyword>
<dbReference type="InterPro" id="IPR002401">
    <property type="entry name" value="Cyt_P450_E_grp-I"/>
</dbReference>
<evidence type="ECO:0000256" key="2">
    <source>
        <dbReference type="ARBA" id="ARBA00022617"/>
    </source>
</evidence>
<keyword evidence="3 7" id="KW-0479">Metal-binding</keyword>
<accession>A0A9P5ZDT6</accession>
<keyword evidence="2 7" id="KW-0349">Heme</keyword>
<dbReference type="EMBL" id="MU155134">
    <property type="protein sequence ID" value="KAF9485606.1"/>
    <property type="molecule type" value="Genomic_DNA"/>
</dbReference>
<keyword evidence="4 8" id="KW-0560">Oxidoreductase</keyword>
<comment type="cofactor">
    <cofactor evidence="7">
        <name>heme</name>
        <dbReference type="ChEBI" id="CHEBI:30413"/>
    </cofactor>
</comment>
<dbReference type="AlphaFoldDB" id="A0A9P5ZDT6"/>
<keyword evidence="10" id="KW-1185">Reference proteome</keyword>
<reference evidence="9" key="1">
    <citation type="submission" date="2020-11" db="EMBL/GenBank/DDBJ databases">
        <authorList>
            <consortium name="DOE Joint Genome Institute"/>
            <person name="Ahrendt S."/>
            <person name="Riley R."/>
            <person name="Andreopoulos W."/>
            <person name="Labutti K."/>
            <person name="Pangilinan J."/>
            <person name="Ruiz-Duenas F.J."/>
            <person name="Barrasa J.M."/>
            <person name="Sanchez-Garcia M."/>
            <person name="Camarero S."/>
            <person name="Miyauchi S."/>
            <person name="Serrano A."/>
            <person name="Linde D."/>
            <person name="Babiker R."/>
            <person name="Drula E."/>
            <person name="Ayuso-Fernandez I."/>
            <person name="Pacheco R."/>
            <person name="Padilla G."/>
            <person name="Ferreira P."/>
            <person name="Barriuso J."/>
            <person name="Kellner H."/>
            <person name="Castanera R."/>
            <person name="Alfaro M."/>
            <person name="Ramirez L."/>
            <person name="Pisabarro A.G."/>
            <person name="Kuo A."/>
            <person name="Tritt A."/>
            <person name="Lipzen A."/>
            <person name="He G."/>
            <person name="Yan M."/>
            <person name="Ng V."/>
            <person name="Cullen D."/>
            <person name="Martin F."/>
            <person name="Rosso M.-N."/>
            <person name="Henrissat B."/>
            <person name="Hibbett D."/>
            <person name="Martinez A.T."/>
            <person name="Grigoriev I.V."/>
        </authorList>
    </citation>
    <scope>NUCLEOTIDE SEQUENCE</scope>
    <source>
        <strain evidence="9">CIRM-BRFM 674</strain>
    </source>
</reference>
<evidence type="ECO:0000256" key="1">
    <source>
        <dbReference type="ARBA" id="ARBA00010617"/>
    </source>
</evidence>